<keyword evidence="2" id="KW-0597">Phosphoprotein</keyword>
<feature type="domain" description="Carrier" evidence="3">
    <location>
        <begin position="3"/>
        <end position="84"/>
    </location>
</feature>
<dbReference type="InterPro" id="IPR009081">
    <property type="entry name" value="PP-bd_ACP"/>
</dbReference>
<evidence type="ECO:0000313" key="5">
    <source>
        <dbReference type="Proteomes" id="UP001061302"/>
    </source>
</evidence>
<dbReference type="Pfam" id="PF00550">
    <property type="entry name" value="PP-binding"/>
    <property type="match status" value="1"/>
</dbReference>
<dbReference type="PROSITE" id="PS00012">
    <property type="entry name" value="PHOSPHOPANTETHEINE"/>
    <property type="match status" value="1"/>
</dbReference>
<organism evidence="4 5">
    <name type="scientific">Chitiniphilus purpureus</name>
    <dbReference type="NCBI Taxonomy" id="2981137"/>
    <lineage>
        <taxon>Bacteria</taxon>
        <taxon>Pseudomonadati</taxon>
        <taxon>Pseudomonadota</taxon>
        <taxon>Betaproteobacteria</taxon>
        <taxon>Neisseriales</taxon>
        <taxon>Chitinibacteraceae</taxon>
        <taxon>Chitiniphilus</taxon>
    </lineage>
</organism>
<keyword evidence="1" id="KW-0596">Phosphopantetheine</keyword>
<evidence type="ECO:0000256" key="1">
    <source>
        <dbReference type="ARBA" id="ARBA00022450"/>
    </source>
</evidence>
<name>A0ABY6DR04_9NEIS</name>
<dbReference type="EMBL" id="CP106753">
    <property type="protein sequence ID" value="UXY16148.1"/>
    <property type="molecule type" value="Genomic_DNA"/>
</dbReference>
<sequence length="88" mass="9697">MSAQIKEVIENVIRSVATERDLPLPALTGATEIVDELGFSSLLVATLIANLEEALGVDPFQDEDVMITDIRTIQDLCDVYAQSLRRVH</sequence>
<keyword evidence="5" id="KW-1185">Reference proteome</keyword>
<evidence type="ECO:0000256" key="2">
    <source>
        <dbReference type="ARBA" id="ARBA00022553"/>
    </source>
</evidence>
<proteinExistence type="predicted"/>
<dbReference type="PROSITE" id="PS50075">
    <property type="entry name" value="CARRIER"/>
    <property type="match status" value="1"/>
</dbReference>
<dbReference type="Proteomes" id="UP001061302">
    <property type="component" value="Chromosome"/>
</dbReference>
<protein>
    <submittedName>
        <fullName evidence="4">Phosphopantetheine-binding protein</fullName>
    </submittedName>
</protein>
<evidence type="ECO:0000259" key="3">
    <source>
        <dbReference type="PROSITE" id="PS50075"/>
    </source>
</evidence>
<reference evidence="4" key="1">
    <citation type="submission" date="2022-10" db="EMBL/GenBank/DDBJ databases">
        <title>Chitiniphilus purpureus sp. nov., a novel chitin-degrading bacterium isolated from crawfish pond sediment.</title>
        <authorList>
            <person name="Li K."/>
        </authorList>
    </citation>
    <scope>NUCLEOTIDE SEQUENCE</scope>
    <source>
        <strain evidence="4">CD1</strain>
    </source>
</reference>
<gene>
    <name evidence="4" type="ORF">N8I74_03775</name>
</gene>
<dbReference type="InterPro" id="IPR036736">
    <property type="entry name" value="ACP-like_sf"/>
</dbReference>
<evidence type="ECO:0000313" key="4">
    <source>
        <dbReference type="EMBL" id="UXY16148.1"/>
    </source>
</evidence>
<dbReference type="RefSeq" id="WP_263125589.1">
    <property type="nucleotide sequence ID" value="NZ_CP106753.1"/>
</dbReference>
<dbReference type="SUPFAM" id="SSF47336">
    <property type="entry name" value="ACP-like"/>
    <property type="match status" value="1"/>
</dbReference>
<dbReference type="Gene3D" id="1.10.1200.10">
    <property type="entry name" value="ACP-like"/>
    <property type="match status" value="1"/>
</dbReference>
<dbReference type="InterPro" id="IPR006162">
    <property type="entry name" value="Ppantetheine_attach_site"/>
</dbReference>
<accession>A0ABY6DR04</accession>